<accession>A0A7Y0EM01</accession>
<evidence type="ECO:0000259" key="5">
    <source>
        <dbReference type="PROSITE" id="PS50931"/>
    </source>
</evidence>
<evidence type="ECO:0000256" key="1">
    <source>
        <dbReference type="ARBA" id="ARBA00009437"/>
    </source>
</evidence>
<dbReference type="PROSITE" id="PS50931">
    <property type="entry name" value="HTH_LYSR"/>
    <property type="match status" value="1"/>
</dbReference>
<sequence>MAAEKMNFSKAAQQLGYTQAAVTIQIKHLEKDLGVLLFDRIGKSVYLTDKGKEFLTYARKILFYTEEAKAGLNNEKLYSGVIKIGTSESILSTSFPKIIKKFHQIHPNMHICIKTGTRDFIFDSMIHNELDLAYIIDQNVIDHEWIGKNIQEDKVYFVASPKNYLTQKKEVSIEEILEQELIMTECNVGYSYELSKQLAQKGLYFHPYLEIGNTDLIRSFIVENRGVSYLPLFIIKKEIKNGTIAPIRIPEFEVSVYRQLFWHKDKYITKPMNDLLELIKNIKS</sequence>
<protein>
    <submittedName>
        <fullName evidence="6">LysR family transcriptional regulator</fullName>
    </submittedName>
</protein>
<keyword evidence="7" id="KW-1185">Reference proteome</keyword>
<gene>
    <name evidence="6" type="ORF">HBE96_25420</name>
</gene>
<name>A0A7Y0EM01_9CLOT</name>
<dbReference type="SUPFAM" id="SSF46785">
    <property type="entry name" value="Winged helix' DNA-binding domain"/>
    <property type="match status" value="1"/>
</dbReference>
<dbReference type="Gene3D" id="1.10.10.10">
    <property type="entry name" value="Winged helix-like DNA-binding domain superfamily/Winged helix DNA-binding domain"/>
    <property type="match status" value="1"/>
</dbReference>
<reference evidence="6 7" key="1">
    <citation type="submission" date="2020-04" db="EMBL/GenBank/DDBJ databases">
        <authorList>
            <person name="Doyle D.A."/>
        </authorList>
    </citation>
    <scope>NUCLEOTIDE SEQUENCE [LARGE SCALE GENOMIC DNA]</scope>
    <source>
        <strain evidence="6 7">P21</strain>
    </source>
</reference>
<dbReference type="CDD" id="cd05466">
    <property type="entry name" value="PBP2_LTTR_substrate"/>
    <property type="match status" value="1"/>
</dbReference>
<evidence type="ECO:0000313" key="6">
    <source>
        <dbReference type="EMBL" id="NMM65921.1"/>
    </source>
</evidence>
<dbReference type="InterPro" id="IPR005119">
    <property type="entry name" value="LysR_subst-bd"/>
</dbReference>
<evidence type="ECO:0000256" key="4">
    <source>
        <dbReference type="ARBA" id="ARBA00023163"/>
    </source>
</evidence>
<dbReference type="SUPFAM" id="SSF53850">
    <property type="entry name" value="Periplasmic binding protein-like II"/>
    <property type="match status" value="1"/>
</dbReference>
<proteinExistence type="inferred from homology"/>
<dbReference type="InterPro" id="IPR000847">
    <property type="entry name" value="LysR_HTH_N"/>
</dbReference>
<dbReference type="InterPro" id="IPR036390">
    <property type="entry name" value="WH_DNA-bd_sf"/>
</dbReference>
<dbReference type="Pfam" id="PF03466">
    <property type="entry name" value="LysR_substrate"/>
    <property type="match status" value="1"/>
</dbReference>
<feature type="domain" description="HTH lysR-type" evidence="5">
    <location>
        <begin position="1"/>
        <end position="48"/>
    </location>
</feature>
<keyword evidence="3" id="KW-0238">DNA-binding</keyword>
<dbReference type="Proteomes" id="UP000537131">
    <property type="component" value="Unassembled WGS sequence"/>
</dbReference>
<evidence type="ECO:0000256" key="2">
    <source>
        <dbReference type="ARBA" id="ARBA00023015"/>
    </source>
</evidence>
<dbReference type="GO" id="GO:0003700">
    <property type="term" value="F:DNA-binding transcription factor activity"/>
    <property type="evidence" value="ECO:0007669"/>
    <property type="project" value="InterPro"/>
</dbReference>
<dbReference type="InterPro" id="IPR036388">
    <property type="entry name" value="WH-like_DNA-bd_sf"/>
</dbReference>
<dbReference type="Pfam" id="PF00126">
    <property type="entry name" value="HTH_1"/>
    <property type="match status" value="1"/>
</dbReference>
<dbReference type="PRINTS" id="PR00039">
    <property type="entry name" value="HTHLYSR"/>
</dbReference>
<comment type="caution">
    <text evidence="6">The sequence shown here is derived from an EMBL/GenBank/DDBJ whole genome shotgun (WGS) entry which is preliminary data.</text>
</comment>
<organism evidence="6 7">
    <name type="scientific">Clostridium muellerianum</name>
    <dbReference type="NCBI Taxonomy" id="2716538"/>
    <lineage>
        <taxon>Bacteria</taxon>
        <taxon>Bacillati</taxon>
        <taxon>Bacillota</taxon>
        <taxon>Clostridia</taxon>
        <taxon>Eubacteriales</taxon>
        <taxon>Clostridiaceae</taxon>
        <taxon>Clostridium</taxon>
    </lineage>
</organism>
<keyword evidence="2" id="KW-0805">Transcription regulation</keyword>
<keyword evidence="4" id="KW-0804">Transcription</keyword>
<dbReference type="AlphaFoldDB" id="A0A7Y0EM01"/>
<comment type="similarity">
    <text evidence="1">Belongs to the LysR transcriptional regulatory family.</text>
</comment>
<reference evidence="6 7" key="2">
    <citation type="submission" date="2020-06" db="EMBL/GenBank/DDBJ databases">
        <title>Complete Genome Sequence of Clostridium muelleri sp. nov. P21T, an Acid-Alcohol Producing Acetogen Isolated from Old Hay.</title>
        <authorList>
            <person name="Duncan K.E."/>
            <person name="Tanner R.S."/>
        </authorList>
    </citation>
    <scope>NUCLEOTIDE SEQUENCE [LARGE SCALE GENOMIC DNA]</scope>
    <source>
        <strain evidence="6 7">P21</strain>
    </source>
</reference>
<dbReference type="PANTHER" id="PTHR30126:SF100">
    <property type="entry name" value="LYSR-FAMILY TRANSCRIPTIONAL REGULATOR"/>
    <property type="match status" value="1"/>
</dbReference>
<dbReference type="Gene3D" id="3.40.190.290">
    <property type="match status" value="1"/>
</dbReference>
<dbReference type="PANTHER" id="PTHR30126">
    <property type="entry name" value="HTH-TYPE TRANSCRIPTIONAL REGULATOR"/>
    <property type="match status" value="1"/>
</dbReference>
<dbReference type="GO" id="GO:0000976">
    <property type="term" value="F:transcription cis-regulatory region binding"/>
    <property type="evidence" value="ECO:0007669"/>
    <property type="project" value="TreeGrafter"/>
</dbReference>
<dbReference type="EMBL" id="JABBNI010000067">
    <property type="protein sequence ID" value="NMM65921.1"/>
    <property type="molecule type" value="Genomic_DNA"/>
</dbReference>
<evidence type="ECO:0000313" key="7">
    <source>
        <dbReference type="Proteomes" id="UP000537131"/>
    </source>
</evidence>
<evidence type="ECO:0000256" key="3">
    <source>
        <dbReference type="ARBA" id="ARBA00023125"/>
    </source>
</evidence>